<reference evidence="1 2" key="1">
    <citation type="journal article" date="2018" name="Genome Biol. Evol.">
        <title>Multiple Roots of Fruiting Body Formation in Amoebozoa.</title>
        <authorList>
            <person name="Hillmann F."/>
            <person name="Forbes G."/>
            <person name="Novohradska S."/>
            <person name="Ferling I."/>
            <person name="Riege K."/>
            <person name="Groth M."/>
            <person name="Westermann M."/>
            <person name="Marz M."/>
            <person name="Spaller T."/>
            <person name="Winckler T."/>
            <person name="Schaap P."/>
            <person name="Glockner G."/>
        </authorList>
    </citation>
    <scope>NUCLEOTIDE SEQUENCE [LARGE SCALE GENOMIC DNA]</scope>
    <source>
        <strain evidence="1 2">Jena</strain>
    </source>
</reference>
<dbReference type="AlphaFoldDB" id="A0A2P6NDU5"/>
<dbReference type="EMBL" id="MDYQ01000110">
    <property type="protein sequence ID" value="PRP82134.1"/>
    <property type="molecule type" value="Genomic_DNA"/>
</dbReference>
<name>A0A2P6NDU5_9EUKA</name>
<proteinExistence type="predicted"/>
<comment type="caution">
    <text evidence="1">The sequence shown here is derived from an EMBL/GenBank/DDBJ whole genome shotgun (WGS) entry which is preliminary data.</text>
</comment>
<dbReference type="Proteomes" id="UP000241769">
    <property type="component" value="Unassembled WGS sequence"/>
</dbReference>
<organism evidence="1 2">
    <name type="scientific">Planoprotostelium fungivorum</name>
    <dbReference type="NCBI Taxonomy" id="1890364"/>
    <lineage>
        <taxon>Eukaryota</taxon>
        <taxon>Amoebozoa</taxon>
        <taxon>Evosea</taxon>
        <taxon>Variosea</taxon>
        <taxon>Cavosteliida</taxon>
        <taxon>Cavosteliaceae</taxon>
        <taxon>Planoprotostelium</taxon>
    </lineage>
</organism>
<sequence>MSSGPEEGPISMQIRGNGALRRGIAGAKSLVLGVSSKRVYLFGHEASAIDVNIN</sequence>
<dbReference type="InParanoid" id="A0A2P6NDU5"/>
<evidence type="ECO:0000313" key="1">
    <source>
        <dbReference type="EMBL" id="PRP82134.1"/>
    </source>
</evidence>
<evidence type="ECO:0000313" key="2">
    <source>
        <dbReference type="Proteomes" id="UP000241769"/>
    </source>
</evidence>
<gene>
    <name evidence="1" type="ORF">PROFUN_10342</name>
</gene>
<accession>A0A2P6NDU5</accession>
<protein>
    <submittedName>
        <fullName evidence="1">Uncharacterized protein</fullName>
    </submittedName>
</protein>
<keyword evidence="2" id="KW-1185">Reference proteome</keyword>